<reference evidence="1 2" key="1">
    <citation type="submission" date="2019-10" db="EMBL/GenBank/DDBJ databases">
        <title>Isolation and characterisation of a new family of globally distributed lytic roseophage, the Naomivirus.</title>
        <authorList>
            <person name="Rihtman B."/>
            <person name="Puxty R.J."/>
            <person name="Hapeshi A."/>
            <person name="Zhan Y."/>
            <person name="Michinevski S."/>
            <person name="Waterfield N.R."/>
            <person name="Chen F."/>
            <person name="Millard A.D."/>
            <person name="Scanlan D.J."/>
            <person name="Chen Y."/>
        </authorList>
    </citation>
    <scope>NUCLEOTIDE SEQUENCE [LARGE SCALE GENOMIC DNA]</scope>
</reference>
<evidence type="ECO:0000313" key="2">
    <source>
        <dbReference type="Proteomes" id="UP000594402"/>
    </source>
</evidence>
<evidence type="ECO:0000313" key="1">
    <source>
        <dbReference type="EMBL" id="QGH74628.1"/>
    </source>
</evidence>
<dbReference type="Proteomes" id="UP000594402">
    <property type="component" value="Segment"/>
</dbReference>
<proteinExistence type="predicted"/>
<organism evidence="1 2">
    <name type="scientific">Bacteriophage DSS3_VP1</name>
    <dbReference type="NCBI Taxonomy" id="2664196"/>
    <lineage>
        <taxon>Viruses</taxon>
        <taxon>Duplodnaviria</taxon>
        <taxon>Heunggongvirae</taxon>
        <taxon>Uroviricota</taxon>
        <taxon>Caudoviricetes</taxon>
        <taxon>Naomviridae</taxon>
        <taxon>Noahvirus</taxon>
        <taxon>Noahvirus arc</taxon>
    </lineage>
</organism>
<protein>
    <submittedName>
        <fullName evidence="1">Uncharacterized protein</fullName>
    </submittedName>
</protein>
<sequence>MQLAHLNRIESEAERFLERIQRYKDRLARDQYFARYHDINGSPESGAVRRSSLDLSRELTQFRNGYRSY</sequence>
<keyword evidence="2" id="KW-1185">Reference proteome</keyword>
<name>A0A7S5KQC1_9CAUD</name>
<dbReference type="EMBL" id="MN602266">
    <property type="protein sequence ID" value="QGH74628.1"/>
    <property type="molecule type" value="Genomic_DNA"/>
</dbReference>
<gene>
    <name evidence="1" type="ORF">DSS3VP1_00060</name>
</gene>
<accession>A0A7S5KQC1</accession>